<protein>
    <submittedName>
        <fullName evidence="1">Uncharacterized protein</fullName>
    </submittedName>
</protein>
<evidence type="ECO:0000313" key="1">
    <source>
        <dbReference type="EMBL" id="VEL18730.1"/>
    </source>
</evidence>
<gene>
    <name evidence="1" type="ORF">PXEA_LOCUS12170</name>
</gene>
<sequence>MLLRRSISATLHFLSHSLLSSFSQFNPNVGRQIVHRLLLSPVDDAHLLVHPFVFDRVYQTSLFPSASYLVLPILRITISQLLIPGFRCRLGLRPKPSVAFLLGFPSINPHSHQLDSVHVKAKLAVCLNVVRSHRARLFCIVDLFS</sequence>
<organism evidence="1 2">
    <name type="scientific">Protopolystoma xenopodis</name>
    <dbReference type="NCBI Taxonomy" id="117903"/>
    <lineage>
        <taxon>Eukaryota</taxon>
        <taxon>Metazoa</taxon>
        <taxon>Spiralia</taxon>
        <taxon>Lophotrochozoa</taxon>
        <taxon>Platyhelminthes</taxon>
        <taxon>Monogenea</taxon>
        <taxon>Polyopisthocotylea</taxon>
        <taxon>Polystomatidea</taxon>
        <taxon>Polystomatidae</taxon>
        <taxon>Protopolystoma</taxon>
    </lineage>
</organism>
<keyword evidence="2" id="KW-1185">Reference proteome</keyword>
<dbReference type="AlphaFoldDB" id="A0A448WRY0"/>
<name>A0A448WRY0_9PLAT</name>
<accession>A0A448WRY0</accession>
<reference evidence="1" key="1">
    <citation type="submission" date="2018-11" db="EMBL/GenBank/DDBJ databases">
        <authorList>
            <consortium name="Pathogen Informatics"/>
        </authorList>
    </citation>
    <scope>NUCLEOTIDE SEQUENCE</scope>
</reference>
<dbReference type="EMBL" id="CAAALY010038378">
    <property type="protein sequence ID" value="VEL18730.1"/>
    <property type="molecule type" value="Genomic_DNA"/>
</dbReference>
<dbReference type="Proteomes" id="UP000784294">
    <property type="component" value="Unassembled WGS sequence"/>
</dbReference>
<evidence type="ECO:0000313" key="2">
    <source>
        <dbReference type="Proteomes" id="UP000784294"/>
    </source>
</evidence>
<proteinExistence type="predicted"/>
<comment type="caution">
    <text evidence="1">The sequence shown here is derived from an EMBL/GenBank/DDBJ whole genome shotgun (WGS) entry which is preliminary data.</text>
</comment>